<comment type="caution">
    <text evidence="2">The sequence shown here is derived from an EMBL/GenBank/DDBJ whole genome shotgun (WGS) entry which is preliminary data.</text>
</comment>
<protein>
    <submittedName>
        <fullName evidence="2">Uncharacterized protein</fullName>
    </submittedName>
</protein>
<gene>
    <name evidence="2" type="ORF">EVAR_96234_1</name>
</gene>
<evidence type="ECO:0000313" key="3">
    <source>
        <dbReference type="Proteomes" id="UP000299102"/>
    </source>
</evidence>
<proteinExistence type="predicted"/>
<dbReference type="Proteomes" id="UP000299102">
    <property type="component" value="Unassembled WGS sequence"/>
</dbReference>
<keyword evidence="3" id="KW-1185">Reference proteome</keyword>
<dbReference type="AlphaFoldDB" id="A0A4C1WJP3"/>
<evidence type="ECO:0000313" key="2">
    <source>
        <dbReference type="EMBL" id="GBP51638.1"/>
    </source>
</evidence>
<dbReference type="EMBL" id="BGZK01000585">
    <property type="protein sequence ID" value="GBP51638.1"/>
    <property type="molecule type" value="Genomic_DNA"/>
</dbReference>
<feature type="region of interest" description="Disordered" evidence="1">
    <location>
        <begin position="205"/>
        <end position="230"/>
    </location>
</feature>
<sequence>MSFTPERAFGEAYWSTPRHALLYLNNRIDFASITLPGNDKTIISPTSSVRRASVFSAGGSAISRPGCRLLSAHLDWPAVCPAVRRDGIPVVRAGAHVDSSSIIRRIQHPKLTGDRAAPRSFPGLFAQKCGAFDSFFKPRPQCFDESEQIAAVVIVEFSKAHVFNGGRVIESKQDKSLLLPLSLTIPCGSSGELCIFEIEPKSRLAPSSEPKEESRLNPKEGTISGLWLTA</sequence>
<name>A0A4C1WJP3_EUMVA</name>
<feature type="compositionally biased region" description="Basic and acidic residues" evidence="1">
    <location>
        <begin position="209"/>
        <end position="218"/>
    </location>
</feature>
<reference evidence="2 3" key="1">
    <citation type="journal article" date="2019" name="Commun. Biol.">
        <title>The bagworm genome reveals a unique fibroin gene that provides high tensile strength.</title>
        <authorList>
            <person name="Kono N."/>
            <person name="Nakamura H."/>
            <person name="Ohtoshi R."/>
            <person name="Tomita M."/>
            <person name="Numata K."/>
            <person name="Arakawa K."/>
        </authorList>
    </citation>
    <scope>NUCLEOTIDE SEQUENCE [LARGE SCALE GENOMIC DNA]</scope>
</reference>
<evidence type="ECO:0000256" key="1">
    <source>
        <dbReference type="SAM" id="MobiDB-lite"/>
    </source>
</evidence>
<organism evidence="2 3">
    <name type="scientific">Eumeta variegata</name>
    <name type="common">Bagworm moth</name>
    <name type="synonym">Eumeta japonica</name>
    <dbReference type="NCBI Taxonomy" id="151549"/>
    <lineage>
        <taxon>Eukaryota</taxon>
        <taxon>Metazoa</taxon>
        <taxon>Ecdysozoa</taxon>
        <taxon>Arthropoda</taxon>
        <taxon>Hexapoda</taxon>
        <taxon>Insecta</taxon>
        <taxon>Pterygota</taxon>
        <taxon>Neoptera</taxon>
        <taxon>Endopterygota</taxon>
        <taxon>Lepidoptera</taxon>
        <taxon>Glossata</taxon>
        <taxon>Ditrysia</taxon>
        <taxon>Tineoidea</taxon>
        <taxon>Psychidae</taxon>
        <taxon>Oiketicinae</taxon>
        <taxon>Eumeta</taxon>
    </lineage>
</organism>
<accession>A0A4C1WJP3</accession>